<protein>
    <submittedName>
        <fullName evidence="1">Uncharacterized protein</fullName>
    </submittedName>
</protein>
<gene>
    <name evidence="1" type="ORF">WKI299_LOCUS21273</name>
</gene>
<proteinExistence type="predicted"/>
<feature type="non-terminal residue" evidence="1">
    <location>
        <position position="1"/>
    </location>
</feature>
<evidence type="ECO:0000313" key="2">
    <source>
        <dbReference type="Proteomes" id="UP000663856"/>
    </source>
</evidence>
<dbReference type="Proteomes" id="UP000663856">
    <property type="component" value="Unassembled WGS sequence"/>
</dbReference>
<dbReference type="AlphaFoldDB" id="A0A816U2D2"/>
<sequence length="640" mass="72235">KQLRSAVYGIMKYYVQRNIHIEELNALISSISTFATSNDIIAQELLEFILVLLYPPSISTDETIGFLCEPDMIKSFYVLLTIDNLTPETKEIVLKIIKCLMNSQPVRTQSRLDTNQIGFGGIIARFAPEALTTSFVRELFDVIITSDSSIDVNQVNMALQRCSTASLDVRYVALHKLMACFVADASVCRSYANSQGWQETLTHFFVKFRDSMSMKTSIADLSTDSGRESFYDSSARSSVANTSENLEDVADEQLLRQFDLSPTTTEYNLTIVSQTSSSDSAVASIGNTNDDLTSMSSCTGDRESNERAGRLASEIRLILGEFIGATSTMNSSSSVASWANPKDDGLLEEFYEILILIIVMLLWNGITGSDNEAWTKRGQVFAALRHLDHYQEFYLPLVCIEQRILELCMEACLNDLKINGDKITSTYENSCRQLIKIVDGFLSQTTEINDRITENFINGIILILDTMHFFEENGTGDPVVSTFVSHNEHWTESSLTGLNILLNLLAHSNVLFCGIASVRIHSLLHSRPLNGREEAAYLLSNVNRIFSSFVQNEDCEHFAYLLPLMKTIIDKSYEILQMNVHIPNMPLYKATSTALDDFLRYCSSSDSQEWQMFIQRHIEPLAEHYRSMSIRPFHMNMKIW</sequence>
<accession>A0A816U2D2</accession>
<dbReference type="EMBL" id="CAJNRF010008860">
    <property type="protein sequence ID" value="CAF2105493.1"/>
    <property type="molecule type" value="Genomic_DNA"/>
</dbReference>
<reference evidence="1" key="1">
    <citation type="submission" date="2021-02" db="EMBL/GenBank/DDBJ databases">
        <authorList>
            <person name="Nowell W R."/>
        </authorList>
    </citation>
    <scope>NUCLEOTIDE SEQUENCE</scope>
</reference>
<comment type="caution">
    <text evidence="1">The sequence shown here is derived from an EMBL/GenBank/DDBJ whole genome shotgun (WGS) entry which is preliminary data.</text>
</comment>
<evidence type="ECO:0000313" key="1">
    <source>
        <dbReference type="EMBL" id="CAF2105493.1"/>
    </source>
</evidence>
<feature type="non-terminal residue" evidence="1">
    <location>
        <position position="640"/>
    </location>
</feature>
<organism evidence="1 2">
    <name type="scientific">Rotaria magnacalcarata</name>
    <dbReference type="NCBI Taxonomy" id="392030"/>
    <lineage>
        <taxon>Eukaryota</taxon>
        <taxon>Metazoa</taxon>
        <taxon>Spiralia</taxon>
        <taxon>Gnathifera</taxon>
        <taxon>Rotifera</taxon>
        <taxon>Eurotatoria</taxon>
        <taxon>Bdelloidea</taxon>
        <taxon>Philodinida</taxon>
        <taxon>Philodinidae</taxon>
        <taxon>Rotaria</taxon>
    </lineage>
</organism>
<dbReference type="Pfam" id="PF16057">
    <property type="entry name" value="DUF4800"/>
    <property type="match status" value="1"/>
</dbReference>
<name>A0A816U2D2_9BILA</name>